<feature type="region of interest" description="Disordered" evidence="1">
    <location>
        <begin position="52"/>
        <end position="109"/>
    </location>
</feature>
<dbReference type="Proteomes" id="UP001162480">
    <property type="component" value="Chromosome 26"/>
</dbReference>
<keyword evidence="3" id="KW-1185">Reference proteome</keyword>
<accession>A0AA36BXI4</accession>
<reference evidence="2" key="1">
    <citation type="submission" date="2023-08" db="EMBL/GenBank/DDBJ databases">
        <authorList>
            <person name="Alioto T."/>
            <person name="Alioto T."/>
            <person name="Gomez Garrido J."/>
        </authorList>
    </citation>
    <scope>NUCLEOTIDE SEQUENCE</scope>
</reference>
<evidence type="ECO:0000256" key="1">
    <source>
        <dbReference type="SAM" id="MobiDB-lite"/>
    </source>
</evidence>
<feature type="compositionally biased region" description="Basic and acidic residues" evidence="1">
    <location>
        <begin position="91"/>
        <end position="101"/>
    </location>
</feature>
<dbReference type="AlphaFoldDB" id="A0AA36BXI4"/>
<name>A0AA36BXI4_OCTVU</name>
<gene>
    <name evidence="2" type="ORF">OCTVUL_1B001637</name>
</gene>
<proteinExistence type="predicted"/>
<organism evidence="2 3">
    <name type="scientific">Octopus vulgaris</name>
    <name type="common">Common octopus</name>
    <dbReference type="NCBI Taxonomy" id="6645"/>
    <lineage>
        <taxon>Eukaryota</taxon>
        <taxon>Metazoa</taxon>
        <taxon>Spiralia</taxon>
        <taxon>Lophotrochozoa</taxon>
        <taxon>Mollusca</taxon>
        <taxon>Cephalopoda</taxon>
        <taxon>Coleoidea</taxon>
        <taxon>Octopodiformes</taxon>
        <taxon>Octopoda</taxon>
        <taxon>Incirrata</taxon>
        <taxon>Octopodidae</taxon>
        <taxon>Octopus</taxon>
    </lineage>
</organism>
<dbReference type="EMBL" id="OX597839">
    <property type="protein sequence ID" value="CAI9741537.1"/>
    <property type="molecule type" value="Genomic_DNA"/>
</dbReference>
<evidence type="ECO:0000313" key="3">
    <source>
        <dbReference type="Proteomes" id="UP001162480"/>
    </source>
</evidence>
<protein>
    <submittedName>
        <fullName evidence="2">Uncharacterized protein</fullName>
    </submittedName>
</protein>
<sequence length="109" mass="12595">MVEGGTQFPLPLSLIPPPSKATNFLSFPFFFFFFQVKHQSLVLTPLSTLGAQVSPRFHSPNPSHQGRVRRNTQLLGVDQKKEKKKKKKTKKKEEKNKNEKFQKKKSKKN</sequence>
<evidence type="ECO:0000313" key="2">
    <source>
        <dbReference type="EMBL" id="CAI9741537.1"/>
    </source>
</evidence>